<evidence type="ECO:0000259" key="3">
    <source>
        <dbReference type="Pfam" id="PF23771"/>
    </source>
</evidence>
<reference evidence="4 5" key="1">
    <citation type="submission" date="2015-06" db="EMBL/GenBank/DDBJ databases">
        <title>Improved classification and identification of acetic acid bacteria using matrix-assisted laser desorption/ionization time-of-flight mass spectrometry; Gluconobacter nephelii and Gluconobacter uchimurae are later heterotypic synonyms of Gluconobacter japonicus and Gluconobacter oxydans, respectively.</title>
        <authorList>
            <person name="Li L."/>
            <person name="Cleenwerck I."/>
            <person name="De Vuyst L."/>
            <person name="Vandamme P."/>
        </authorList>
    </citation>
    <scope>NUCLEOTIDE SEQUENCE [LARGE SCALE GENOMIC DNA]</scope>
    <source>
        <strain evidence="4 5">LMG 1699</strain>
    </source>
</reference>
<dbReference type="InterPro" id="IPR055592">
    <property type="entry name" value="DUF7168"/>
</dbReference>
<dbReference type="EMBL" id="LHZX01000256">
    <property type="protein sequence ID" value="KXV69958.1"/>
    <property type="molecule type" value="Genomic_DNA"/>
</dbReference>
<organism evidence="4 5">
    <name type="scientific">Acetobacter malorum</name>
    <dbReference type="NCBI Taxonomy" id="178901"/>
    <lineage>
        <taxon>Bacteria</taxon>
        <taxon>Pseudomonadati</taxon>
        <taxon>Pseudomonadota</taxon>
        <taxon>Alphaproteobacteria</taxon>
        <taxon>Acetobacterales</taxon>
        <taxon>Acetobacteraceae</taxon>
        <taxon>Acetobacter</taxon>
    </lineage>
</organism>
<feature type="region of interest" description="Disordered" evidence="1">
    <location>
        <begin position="190"/>
        <end position="240"/>
    </location>
</feature>
<evidence type="ECO:0000256" key="1">
    <source>
        <dbReference type="SAM" id="MobiDB-lite"/>
    </source>
</evidence>
<dbReference type="RefSeq" id="WP_061499695.1">
    <property type="nucleotide sequence ID" value="NZ_LHZX01000256.1"/>
</dbReference>
<dbReference type="PIRSF" id="PIRSF028111">
    <property type="entry name" value="UCP028111"/>
    <property type="match status" value="1"/>
</dbReference>
<dbReference type="AlphaFoldDB" id="A0A149UPY1"/>
<feature type="domain" description="DUF7168" evidence="3">
    <location>
        <begin position="65"/>
        <end position="192"/>
    </location>
</feature>
<accession>A0A149UPY1</accession>
<sequence>MNDEQKKKLLERLKKLMALSRSANEHEAASALEKAQSLMREFSITEDDLDLADYGTTESPAVFIKSLQRLPIYAGMLCSVIESAFGASAVWDTDGREAKVIWIGPQSKTEIAAYSFTVLARLLQKKRSEYKFVALMRESSPGKRETRADTYCEGWVMGVRSNIMPYQPSEKEKRLSDLFTRQKFPSLGKADMRGAGLSAGESSDAYSDGISEGRKTRLQAGMKGEKRSQIKETRYLGFGA</sequence>
<dbReference type="InterPro" id="IPR016868">
    <property type="entry name" value="Phage_B3_Orf5"/>
</dbReference>
<gene>
    <name evidence="4" type="ORF">AD951_04365</name>
</gene>
<evidence type="ECO:0000313" key="5">
    <source>
        <dbReference type="Proteomes" id="UP000075377"/>
    </source>
</evidence>
<proteinExistence type="predicted"/>
<dbReference type="OrthoDB" id="7275531at2"/>
<dbReference type="PATRIC" id="fig|178901.14.peg.3602"/>
<comment type="caution">
    <text evidence="4">The sequence shown here is derived from an EMBL/GenBank/DDBJ whole genome shotgun (WGS) entry which is preliminary data.</text>
</comment>
<dbReference type="Proteomes" id="UP000075377">
    <property type="component" value="Unassembled WGS sequence"/>
</dbReference>
<feature type="domain" description="DUF2786" evidence="2">
    <location>
        <begin position="8"/>
        <end position="45"/>
    </location>
</feature>
<dbReference type="InterPro" id="IPR024498">
    <property type="entry name" value="DUF2786"/>
</dbReference>
<feature type="compositionally biased region" description="Basic and acidic residues" evidence="1">
    <location>
        <begin position="223"/>
        <end position="234"/>
    </location>
</feature>
<protein>
    <submittedName>
        <fullName evidence="4">Uncharacterized protein</fullName>
    </submittedName>
</protein>
<dbReference type="Pfam" id="PF23771">
    <property type="entry name" value="DUF7168"/>
    <property type="match status" value="1"/>
</dbReference>
<dbReference type="Pfam" id="PF10979">
    <property type="entry name" value="DUF2786"/>
    <property type="match status" value="1"/>
</dbReference>
<name>A0A149UPY1_9PROT</name>
<evidence type="ECO:0000313" key="4">
    <source>
        <dbReference type="EMBL" id="KXV69958.1"/>
    </source>
</evidence>
<evidence type="ECO:0000259" key="2">
    <source>
        <dbReference type="Pfam" id="PF10979"/>
    </source>
</evidence>